<dbReference type="InterPro" id="IPR011050">
    <property type="entry name" value="Pectin_lyase_fold/virulence"/>
</dbReference>
<feature type="domain" description="Right handed beta helix" evidence="3">
    <location>
        <begin position="416"/>
        <end position="539"/>
    </location>
</feature>
<evidence type="ECO:0000313" key="5">
    <source>
        <dbReference type="Proteomes" id="UP000433089"/>
    </source>
</evidence>
<dbReference type="SMART" id="SM00710">
    <property type="entry name" value="PbH1"/>
    <property type="match status" value="10"/>
</dbReference>
<dbReference type="Gene3D" id="2.160.20.10">
    <property type="entry name" value="Single-stranded right-handed beta-helix, Pectin lyase-like"/>
    <property type="match status" value="2"/>
</dbReference>
<dbReference type="InterPro" id="IPR006626">
    <property type="entry name" value="PbH1"/>
</dbReference>
<dbReference type="RefSeq" id="WP_159159664.1">
    <property type="nucleotide sequence ID" value="NZ_CP101609.1"/>
</dbReference>
<evidence type="ECO:0000313" key="4">
    <source>
        <dbReference type="EMBL" id="VXB50029.1"/>
    </source>
</evidence>
<dbReference type="InterPro" id="IPR012334">
    <property type="entry name" value="Pectin_lyas_fold"/>
</dbReference>
<keyword evidence="1" id="KW-0175">Coiled coil</keyword>
<evidence type="ECO:0000259" key="2">
    <source>
        <dbReference type="Pfam" id="PF12708"/>
    </source>
</evidence>
<evidence type="ECO:0000256" key="1">
    <source>
        <dbReference type="SAM" id="Coils"/>
    </source>
</evidence>
<protein>
    <submittedName>
        <fullName evidence="4">Uncharacterized protein</fullName>
    </submittedName>
</protein>
<accession>A0A653R651</accession>
<dbReference type="Pfam" id="PF12708">
    <property type="entry name" value="Pect-lyase_RHGA_epim"/>
    <property type="match status" value="1"/>
</dbReference>
<reference evidence="4 5" key="1">
    <citation type="submission" date="2019-10" db="EMBL/GenBank/DDBJ databases">
        <authorList>
            <person name="Karimi E."/>
        </authorList>
    </citation>
    <scope>NUCLEOTIDE SEQUENCE [LARGE SCALE GENOMIC DNA]</scope>
    <source>
        <strain evidence="4">Bacillus sp. 348</strain>
    </source>
</reference>
<dbReference type="Pfam" id="PF13229">
    <property type="entry name" value="Beta_helix"/>
    <property type="match status" value="1"/>
</dbReference>
<dbReference type="InterPro" id="IPR039448">
    <property type="entry name" value="Beta_helix"/>
</dbReference>
<dbReference type="AlphaFoldDB" id="A0A653R651"/>
<feature type="domain" description="Rhamnogalacturonase A/B/Epimerase-like pectate lyase" evidence="2">
    <location>
        <begin position="124"/>
        <end position="387"/>
    </location>
</feature>
<gene>
    <name evidence="4" type="ORF">BACI348_40855</name>
</gene>
<sequence length="634" mass="69515">MGRFNLLKVFKIGKNAEFEDNLSQNARSTENALNQLDIEIKEHKASDKAHEAASIIHRGKSVAHWLNSYWSRLVNLIVNHDGNDIKEVVDGRVSLDATIHPTLNDRLEYDFDQVYKRFDFLPDINVILLGADPTGKKDSAPSIQAALDRAKGGKSVRVYIPPGTYKLGAPLINWGNTLVSARGATLLNYYGRYMMTNGDGSTEYYAYNGNGNIVIEGGLWDCRGTKISMRSNCFSFGHASNILIKEATFKDVQSYHAVEFNACRHFKIVDSKFIGFVDPDGTRYFSEAVQIDLAQRKEVFGAFGAYDFTVCKDGLIDNCYFGASGTAGTQAWTRGVGSHSSTIDYWHENITVRNCTFDDIDGWAVRGYNWLNTTITENTLRNCRFGITVSAIDPTNPAHTKNDKFEQLSKSQKFYHVVISNNTILKTRANEGIYVRGIGEDGFVRNVNIVGNIIDGVDGPNQAAIRLDSVRNGVVVANQLSNTSGDGVRMNDCVGVNVGDNQISFIGRDGIAAFGESTLLVINGNNIRRPGRYGIEQSGVLIASITGNLVTGAGYNKHGEYEAIRIANGARDILLAGNTCRSLSSLTNLARAGIYITNSVKRVVRYGNVCRGDWTIGGIVDNAPDTITDAKDVA</sequence>
<dbReference type="Proteomes" id="UP000433089">
    <property type="component" value="Unassembled WGS sequence"/>
</dbReference>
<proteinExistence type="predicted"/>
<name>A0A653R651_BACAB</name>
<dbReference type="SUPFAM" id="SSF51126">
    <property type="entry name" value="Pectin lyase-like"/>
    <property type="match status" value="2"/>
</dbReference>
<evidence type="ECO:0000259" key="3">
    <source>
        <dbReference type="Pfam" id="PF13229"/>
    </source>
</evidence>
<dbReference type="InterPro" id="IPR024535">
    <property type="entry name" value="RHGA/B-epi-like_pectate_lyase"/>
</dbReference>
<organism evidence="4 5">
    <name type="scientific">Bacillus altitudinis</name>
    <dbReference type="NCBI Taxonomy" id="293387"/>
    <lineage>
        <taxon>Bacteria</taxon>
        <taxon>Bacillati</taxon>
        <taxon>Bacillota</taxon>
        <taxon>Bacilli</taxon>
        <taxon>Bacillales</taxon>
        <taxon>Bacillaceae</taxon>
        <taxon>Bacillus</taxon>
    </lineage>
</organism>
<feature type="coiled-coil region" evidence="1">
    <location>
        <begin position="19"/>
        <end position="46"/>
    </location>
</feature>
<dbReference type="EMBL" id="CABWLH010000009">
    <property type="protein sequence ID" value="VXB50029.1"/>
    <property type="molecule type" value="Genomic_DNA"/>
</dbReference>